<protein>
    <submittedName>
        <fullName evidence="2">Baeyer-Villiger flavin-containing monooxygenase</fullName>
        <ecNumber evidence="2">1.14.13.-</ecNumber>
    </submittedName>
</protein>
<dbReference type="Pfam" id="PF13738">
    <property type="entry name" value="Pyr_redox_3"/>
    <property type="match status" value="1"/>
</dbReference>
<keyword evidence="3" id="KW-1185">Reference proteome</keyword>
<proteinExistence type="predicted"/>
<dbReference type="PRINTS" id="PR00368">
    <property type="entry name" value="FADPNR"/>
</dbReference>
<accession>A0A399EJN7</accession>
<dbReference type="InterPro" id="IPR050982">
    <property type="entry name" value="Auxin_biosynth/cation_transpt"/>
</dbReference>
<name>A0A399EJN7_9DEIN</name>
<keyword evidence="1 2" id="KW-0560">Oxidoreductase</keyword>
<dbReference type="PANTHER" id="PTHR43539">
    <property type="entry name" value="FLAVIN-BINDING MONOOXYGENASE-LIKE PROTEIN (AFU_ORTHOLOGUE AFUA_4G09220)"/>
    <property type="match status" value="1"/>
</dbReference>
<evidence type="ECO:0000313" key="3">
    <source>
        <dbReference type="Proteomes" id="UP000265800"/>
    </source>
</evidence>
<dbReference type="EMBL" id="QWKZ01000112">
    <property type="protein sequence ID" value="RIH82371.1"/>
    <property type="molecule type" value="Genomic_DNA"/>
</dbReference>
<keyword evidence="2" id="KW-0503">Monooxygenase</keyword>
<dbReference type="PANTHER" id="PTHR43539:SF89">
    <property type="entry name" value="NAD(P)-BINDING DOMAIN-CONTAINING PROTEIN"/>
    <property type="match status" value="1"/>
</dbReference>
<evidence type="ECO:0000256" key="1">
    <source>
        <dbReference type="ARBA" id="ARBA00023002"/>
    </source>
</evidence>
<gene>
    <name evidence="2" type="ORF">Mlute_02509</name>
</gene>
<dbReference type="Proteomes" id="UP000265800">
    <property type="component" value="Unassembled WGS sequence"/>
</dbReference>
<dbReference type="Gene3D" id="3.50.50.60">
    <property type="entry name" value="FAD/NAD(P)-binding domain"/>
    <property type="match status" value="2"/>
</dbReference>
<dbReference type="SUPFAM" id="SSF51905">
    <property type="entry name" value="FAD/NAD(P)-binding domain"/>
    <property type="match status" value="2"/>
</dbReference>
<reference evidence="2 3" key="1">
    <citation type="submission" date="2018-08" db="EMBL/GenBank/DDBJ databases">
        <title>Meiothermus luteus KCTC 52599 genome sequencing project.</title>
        <authorList>
            <person name="Da Costa M.S."/>
            <person name="Albuquerque L."/>
            <person name="Raposo P."/>
            <person name="Froufe H.J.C."/>
            <person name="Barroso C.S."/>
            <person name="Egas C."/>
        </authorList>
    </citation>
    <scope>NUCLEOTIDE SEQUENCE [LARGE SCALE GENOMIC DNA]</scope>
    <source>
        <strain evidence="2 3">KCTC 52599</strain>
    </source>
</reference>
<dbReference type="GO" id="GO:0050660">
    <property type="term" value="F:flavin adenine dinucleotide binding"/>
    <property type="evidence" value="ECO:0007669"/>
    <property type="project" value="TreeGrafter"/>
</dbReference>
<organism evidence="2 3">
    <name type="scientific">Meiothermus luteus</name>
    <dbReference type="NCBI Taxonomy" id="2026184"/>
    <lineage>
        <taxon>Bacteria</taxon>
        <taxon>Thermotogati</taxon>
        <taxon>Deinococcota</taxon>
        <taxon>Deinococci</taxon>
        <taxon>Thermales</taxon>
        <taxon>Thermaceae</taxon>
        <taxon>Meiothermus</taxon>
    </lineage>
</organism>
<comment type="caution">
    <text evidence="2">The sequence shown here is derived from an EMBL/GenBank/DDBJ whole genome shotgun (WGS) entry which is preliminary data.</text>
</comment>
<dbReference type="AlphaFoldDB" id="A0A399EJN7"/>
<dbReference type="GO" id="GO:0004497">
    <property type="term" value="F:monooxygenase activity"/>
    <property type="evidence" value="ECO:0007669"/>
    <property type="project" value="UniProtKB-KW"/>
</dbReference>
<dbReference type="InterPro" id="IPR036188">
    <property type="entry name" value="FAD/NAD-bd_sf"/>
</dbReference>
<dbReference type="EC" id="1.14.13.-" evidence="2"/>
<dbReference type="PRINTS" id="PR00411">
    <property type="entry name" value="PNDRDTASEI"/>
</dbReference>
<evidence type="ECO:0000313" key="2">
    <source>
        <dbReference type="EMBL" id="RIH82371.1"/>
    </source>
</evidence>
<sequence length="370" mass="40782">MGAFLSNMERTDVLIVGAGPAGIGVGLALQKLGVQFHILERYGVGASFRRWPKETRFITPSFTANAFGLPDLNAITPDTSPAYSLGKERLSGPDYARYLKALVGHYHLPVLSKTGVQRVEVLPEGFRVESSRGVLETRFLIWATGEFQFPHRPFRLGLHYGQVRSWAGLAGKRFVVVGGYESGLDAACNLAALGKEVWVFDPEAPWERASGEPSLDLSPYTHERLARALSTRRIHLVKAGVEAIRREGQGYRLYLSQGELRISSAPILATGFEGGFAPVRELFHWEGATPLLKEESDESTRTPGLFLVGPKVNHRGTAFCFIYKFRARFPVVAQAIAERLGVDPGPLEVYRKRGMWADDLAACCTSRCAC</sequence>